<evidence type="ECO:0000313" key="11">
    <source>
        <dbReference type="EMBL" id="GFS10320.1"/>
    </source>
</evidence>
<protein>
    <submittedName>
        <fullName evidence="11">Chromatin assembly factor 1 subunit A</fullName>
    </submittedName>
</protein>
<keyword evidence="5" id="KW-0234">DNA repair</keyword>
<feature type="region of interest" description="Disordered" evidence="7">
    <location>
        <begin position="490"/>
        <end position="512"/>
    </location>
</feature>
<keyword evidence="4" id="KW-0143">Chaperone</keyword>
<evidence type="ECO:0000259" key="8">
    <source>
        <dbReference type="Pfam" id="PF03184"/>
    </source>
</evidence>
<evidence type="ECO:0000256" key="3">
    <source>
        <dbReference type="ARBA" id="ARBA00022763"/>
    </source>
</evidence>
<evidence type="ECO:0000259" key="9">
    <source>
        <dbReference type="Pfam" id="PF11600"/>
    </source>
</evidence>
<feature type="domain" description="DDE-1" evidence="8">
    <location>
        <begin position="629"/>
        <end position="695"/>
    </location>
</feature>
<feature type="compositionally biased region" description="Acidic residues" evidence="7">
    <location>
        <begin position="590"/>
        <end position="610"/>
    </location>
</feature>
<keyword evidence="6" id="KW-0539">Nucleus</keyword>
<dbReference type="InterPro" id="IPR022043">
    <property type="entry name" value="CAF1A_DD"/>
</dbReference>
<evidence type="ECO:0000259" key="10">
    <source>
        <dbReference type="Pfam" id="PF12253"/>
    </source>
</evidence>
<feature type="domain" description="Chromatin assembly factor 1 p150 subunit acidic region" evidence="9">
    <location>
        <begin position="369"/>
        <end position="455"/>
    </location>
</feature>
<feature type="compositionally biased region" description="Low complexity" evidence="7">
    <location>
        <begin position="256"/>
        <end position="271"/>
    </location>
</feature>
<dbReference type="Proteomes" id="UP000762676">
    <property type="component" value="Unassembled WGS sequence"/>
</dbReference>
<dbReference type="InterPro" id="IPR021644">
    <property type="entry name" value="CAF-1_p150_acidic"/>
</dbReference>
<dbReference type="GO" id="GO:0006281">
    <property type="term" value="P:DNA repair"/>
    <property type="evidence" value="ECO:0007669"/>
    <property type="project" value="UniProtKB-KW"/>
</dbReference>
<dbReference type="GO" id="GO:0006334">
    <property type="term" value="P:nucleosome assembly"/>
    <property type="evidence" value="ECO:0007669"/>
    <property type="project" value="TreeGrafter"/>
</dbReference>
<keyword evidence="12" id="KW-1185">Reference proteome</keyword>
<evidence type="ECO:0000313" key="12">
    <source>
        <dbReference type="Proteomes" id="UP000762676"/>
    </source>
</evidence>
<feature type="compositionally biased region" description="Polar residues" evidence="7">
    <location>
        <begin position="55"/>
        <end position="67"/>
    </location>
</feature>
<dbReference type="AlphaFoldDB" id="A0AAV4IJZ0"/>
<comment type="caution">
    <text evidence="11">The sequence shown here is derived from an EMBL/GenBank/DDBJ whole genome shotgun (WGS) entry which is preliminary data.</text>
</comment>
<feature type="region of interest" description="Disordered" evidence="7">
    <location>
        <begin position="572"/>
        <end position="629"/>
    </location>
</feature>
<keyword evidence="2" id="KW-0235">DNA replication</keyword>
<dbReference type="EMBL" id="BMAT01009626">
    <property type="protein sequence ID" value="GFS10320.1"/>
    <property type="molecule type" value="Genomic_DNA"/>
</dbReference>
<evidence type="ECO:0000256" key="5">
    <source>
        <dbReference type="ARBA" id="ARBA00023204"/>
    </source>
</evidence>
<evidence type="ECO:0000256" key="1">
    <source>
        <dbReference type="ARBA" id="ARBA00004123"/>
    </source>
</evidence>
<evidence type="ECO:0000256" key="6">
    <source>
        <dbReference type="ARBA" id="ARBA00023242"/>
    </source>
</evidence>
<dbReference type="Pfam" id="PF03184">
    <property type="entry name" value="DDE_1"/>
    <property type="match status" value="1"/>
</dbReference>
<proteinExistence type="predicted"/>
<name>A0AAV4IJZ0_9GAST</name>
<dbReference type="GO" id="GO:0005634">
    <property type="term" value="C:nucleus"/>
    <property type="evidence" value="ECO:0007669"/>
    <property type="project" value="UniProtKB-SubCell"/>
</dbReference>
<feature type="compositionally biased region" description="Acidic residues" evidence="7">
    <location>
        <begin position="619"/>
        <end position="629"/>
    </location>
</feature>
<reference evidence="11 12" key="1">
    <citation type="journal article" date="2021" name="Elife">
        <title>Chloroplast acquisition without the gene transfer in kleptoplastic sea slugs, Plakobranchus ocellatus.</title>
        <authorList>
            <person name="Maeda T."/>
            <person name="Takahashi S."/>
            <person name="Yoshida T."/>
            <person name="Shimamura S."/>
            <person name="Takaki Y."/>
            <person name="Nagai Y."/>
            <person name="Toyoda A."/>
            <person name="Suzuki Y."/>
            <person name="Arimoto A."/>
            <person name="Ishii H."/>
            <person name="Satoh N."/>
            <person name="Nishiyama T."/>
            <person name="Hasebe M."/>
            <person name="Maruyama T."/>
            <person name="Minagawa J."/>
            <person name="Obokata J."/>
            <person name="Shigenobu S."/>
        </authorList>
    </citation>
    <scope>NUCLEOTIDE SEQUENCE [LARGE SCALE GENOMIC DNA]</scope>
</reference>
<feature type="compositionally biased region" description="Acidic residues" evidence="7">
    <location>
        <begin position="572"/>
        <end position="583"/>
    </location>
</feature>
<dbReference type="Pfam" id="PF12253">
    <property type="entry name" value="CAF1A_dimeriz"/>
    <property type="match status" value="1"/>
</dbReference>
<feature type="compositionally biased region" description="Basic and acidic residues" evidence="7">
    <location>
        <begin position="278"/>
        <end position="416"/>
    </location>
</feature>
<feature type="compositionally biased region" description="Polar residues" evidence="7">
    <location>
        <begin position="205"/>
        <end position="216"/>
    </location>
</feature>
<keyword evidence="3" id="KW-0227">DNA damage</keyword>
<evidence type="ECO:0000256" key="7">
    <source>
        <dbReference type="SAM" id="MobiDB-lite"/>
    </source>
</evidence>
<feature type="compositionally biased region" description="Polar residues" evidence="7">
    <location>
        <begin position="223"/>
        <end position="243"/>
    </location>
</feature>
<feature type="compositionally biased region" description="Basic and acidic residues" evidence="7">
    <location>
        <begin position="144"/>
        <end position="175"/>
    </location>
</feature>
<dbReference type="GO" id="GO:0006260">
    <property type="term" value="P:DNA replication"/>
    <property type="evidence" value="ECO:0007669"/>
    <property type="project" value="UniProtKB-KW"/>
</dbReference>
<feature type="compositionally biased region" description="Polar residues" evidence="7">
    <location>
        <begin position="28"/>
        <end position="39"/>
    </location>
</feature>
<dbReference type="Pfam" id="PF11600">
    <property type="entry name" value="CAF1A_acidic"/>
    <property type="match status" value="1"/>
</dbReference>
<comment type="subcellular location">
    <subcellularLocation>
        <location evidence="1">Nucleus</location>
    </subcellularLocation>
</comment>
<feature type="compositionally biased region" description="Basic and acidic residues" evidence="7">
    <location>
        <begin position="118"/>
        <end position="132"/>
    </location>
</feature>
<feature type="compositionally biased region" description="Low complexity" evidence="7">
    <location>
        <begin position="78"/>
        <end position="88"/>
    </location>
</feature>
<sequence>MGATLSFLKASPKLNPKEPTQSKKRKNSSPAPDSPNKTAKLSKPLVIVIDPPNSPSKQPKATRSSNAPEPIINDHEVSSSSEADSGSSKSGGGKCSFMERFVCKLPKEGNHEISSTNDVDKRVVEEKDKSQEAEVDCMILDNCDNNKADKTNEGKKEPEVINKDDEEKKETDPAQKDTSLNEEDTSITMEEISAEPDMQIEKSANESLLISGTDTLNEGDASATENLDASLNESSFLSGTDLVSTPCKEKDVSCNTTPQSTPTNSSTSKTPASKKKGPKIDLEKRAEKEAQKQKLKEEREQNRLEKKRKLEEEKAEKERIKKEKKEARDKERQLQQEKLQKEKEEKERVKEIERQKKEEEKKKKEEERLQKEEERKKKQEALEAKQEEKRQKEEEKRQKEEEKKREEEEKKKKAEKAKLAFQSFFIKPKENMEKPPVAKPNQGQFVPFQVKKDMHLAPATRREALSDDTKLSVDQVLENPSMLKTTYLKELKSGQAKPHKTGRILRTNPQPSEDIEVVHDPEALKKVIHKVKLLQFHTDYRPPYYGTWSKVPKLSPRNPWKKDEKMFDYEVDSDDEWEEEEPGESLSCSDGEEDKGEKGEEDENDEEEDGWMVPHGYLSEDEGCNEDDEPLDQGVIQAVKLRYRKAQFRPMMTEMEADVSKTGSELMHQVLILNALLWIAEAWKEVNPSTITKCFHKAGFSPSNDLTADEKIDIPEELNTLSLTIVGVNFAELPTIDADINICDTEEVDWSKSATDLLINSSVKEDENSEEEDEADREENCERITLQEAFSDFNKCRNFFQQRNSAALQYMSAVEGELW</sequence>
<accession>A0AAV4IJZ0</accession>
<evidence type="ECO:0000256" key="4">
    <source>
        <dbReference type="ARBA" id="ARBA00023186"/>
    </source>
</evidence>
<dbReference type="PANTHER" id="PTHR15272">
    <property type="entry name" value="CHROMATIN ASSEMBLY FACTOR 1 SUBUNIT A CAF-1 SUBUNIT A"/>
    <property type="match status" value="1"/>
</dbReference>
<feature type="domain" description="Chromatin assembly factor 1 subunit A dimerization" evidence="10">
    <location>
        <begin position="532"/>
        <end position="602"/>
    </location>
</feature>
<dbReference type="InterPro" id="IPR004875">
    <property type="entry name" value="DDE_SF_endonuclease_dom"/>
</dbReference>
<evidence type="ECO:0000256" key="2">
    <source>
        <dbReference type="ARBA" id="ARBA00022705"/>
    </source>
</evidence>
<organism evidence="11 12">
    <name type="scientific">Elysia marginata</name>
    <dbReference type="NCBI Taxonomy" id="1093978"/>
    <lineage>
        <taxon>Eukaryota</taxon>
        <taxon>Metazoa</taxon>
        <taxon>Spiralia</taxon>
        <taxon>Lophotrochozoa</taxon>
        <taxon>Mollusca</taxon>
        <taxon>Gastropoda</taxon>
        <taxon>Heterobranchia</taxon>
        <taxon>Euthyneura</taxon>
        <taxon>Panpulmonata</taxon>
        <taxon>Sacoglossa</taxon>
        <taxon>Placobranchoidea</taxon>
        <taxon>Plakobranchidae</taxon>
        <taxon>Elysia</taxon>
    </lineage>
</organism>
<dbReference type="GO" id="GO:0003676">
    <property type="term" value="F:nucleic acid binding"/>
    <property type="evidence" value="ECO:0007669"/>
    <property type="project" value="InterPro"/>
</dbReference>
<dbReference type="GO" id="GO:0033186">
    <property type="term" value="C:CAF-1 complex"/>
    <property type="evidence" value="ECO:0007669"/>
    <property type="project" value="TreeGrafter"/>
</dbReference>
<feature type="region of interest" description="Disordered" evidence="7">
    <location>
        <begin position="106"/>
        <end position="416"/>
    </location>
</feature>
<gene>
    <name evidence="11" type="ORF">ElyMa_004806000</name>
</gene>
<dbReference type="PANTHER" id="PTHR15272:SF0">
    <property type="entry name" value="CHROMATIN ASSEMBLY FACTOR 1 SUBUNIT A"/>
    <property type="match status" value="1"/>
</dbReference>
<feature type="region of interest" description="Disordered" evidence="7">
    <location>
        <begin position="1"/>
        <end position="94"/>
    </location>
</feature>